<dbReference type="Proteomes" id="UP000054007">
    <property type="component" value="Unassembled WGS sequence"/>
</dbReference>
<protein>
    <recommendedName>
        <fullName evidence="3">F-box domain-containing protein</fullName>
    </recommendedName>
</protein>
<keyword evidence="2" id="KW-1185">Reference proteome</keyword>
<dbReference type="EMBL" id="KN880444">
    <property type="protein sequence ID" value="KIY72370.1"/>
    <property type="molecule type" value="Genomic_DNA"/>
</dbReference>
<dbReference type="STRING" id="1314674.A0A0D7BQ66"/>
<name>A0A0D7BQ66_9AGAR</name>
<evidence type="ECO:0000313" key="1">
    <source>
        <dbReference type="EMBL" id="KIY72370.1"/>
    </source>
</evidence>
<accession>A0A0D7BQ66</accession>
<evidence type="ECO:0000313" key="2">
    <source>
        <dbReference type="Proteomes" id="UP000054007"/>
    </source>
</evidence>
<evidence type="ECO:0008006" key="3">
    <source>
        <dbReference type="Google" id="ProtNLM"/>
    </source>
</evidence>
<gene>
    <name evidence="1" type="ORF">CYLTODRAFT_417954</name>
</gene>
<organism evidence="1 2">
    <name type="scientific">Cylindrobasidium torrendii FP15055 ss-10</name>
    <dbReference type="NCBI Taxonomy" id="1314674"/>
    <lineage>
        <taxon>Eukaryota</taxon>
        <taxon>Fungi</taxon>
        <taxon>Dikarya</taxon>
        <taxon>Basidiomycota</taxon>
        <taxon>Agaricomycotina</taxon>
        <taxon>Agaricomycetes</taxon>
        <taxon>Agaricomycetidae</taxon>
        <taxon>Agaricales</taxon>
        <taxon>Marasmiineae</taxon>
        <taxon>Physalacriaceae</taxon>
        <taxon>Cylindrobasidium</taxon>
    </lineage>
</organism>
<sequence length="278" mass="30960">MTIAQTYLFSTVALSADNHAGLLGSHIIAARLVKHIDFHVRENDAWVRKVCASEGIDSVLSIKLHLFGAELSSTTRLALQEAFPFLEKLEFDVYAVWDLRALSKDVRMMCAFEHLKAIVLRGSYGSAYSLDRSLAIPRSVRSIKLDMPSSALTRVLTWLVGQQPTDVQVFQVQNVGDQAVCMVLDLVVLWAQSLRELHIGMYSQSADICQAVRSHWNKNDILVPTLEILSVDVDGNPDVGMCVLEETVHRCPALHAVGLQVWEGRRTCAPHKVKETMP</sequence>
<reference evidence="1 2" key="1">
    <citation type="journal article" date="2015" name="Fungal Genet. Biol.">
        <title>Evolution of novel wood decay mechanisms in Agaricales revealed by the genome sequences of Fistulina hepatica and Cylindrobasidium torrendii.</title>
        <authorList>
            <person name="Floudas D."/>
            <person name="Held B.W."/>
            <person name="Riley R."/>
            <person name="Nagy L.G."/>
            <person name="Koehler G."/>
            <person name="Ransdell A.S."/>
            <person name="Younus H."/>
            <person name="Chow J."/>
            <person name="Chiniquy J."/>
            <person name="Lipzen A."/>
            <person name="Tritt A."/>
            <person name="Sun H."/>
            <person name="Haridas S."/>
            <person name="LaButti K."/>
            <person name="Ohm R.A."/>
            <person name="Kues U."/>
            <person name="Blanchette R.A."/>
            <person name="Grigoriev I.V."/>
            <person name="Minto R.E."/>
            <person name="Hibbett D.S."/>
        </authorList>
    </citation>
    <scope>NUCLEOTIDE SEQUENCE [LARGE SCALE GENOMIC DNA]</scope>
    <source>
        <strain evidence="1 2">FP15055 ss-10</strain>
    </source>
</reference>
<dbReference type="AlphaFoldDB" id="A0A0D7BQ66"/>
<dbReference type="OrthoDB" id="2921803at2759"/>
<proteinExistence type="predicted"/>